<keyword evidence="2" id="KW-1185">Reference proteome</keyword>
<gene>
    <name evidence="1" type="ORF">NTEN_LOCUS22579</name>
</gene>
<name>A0A6H5HM23_9HEMI</name>
<organism evidence="1 2">
    <name type="scientific">Nesidiocoris tenuis</name>
    <dbReference type="NCBI Taxonomy" id="355587"/>
    <lineage>
        <taxon>Eukaryota</taxon>
        <taxon>Metazoa</taxon>
        <taxon>Ecdysozoa</taxon>
        <taxon>Arthropoda</taxon>
        <taxon>Hexapoda</taxon>
        <taxon>Insecta</taxon>
        <taxon>Pterygota</taxon>
        <taxon>Neoptera</taxon>
        <taxon>Paraneoptera</taxon>
        <taxon>Hemiptera</taxon>
        <taxon>Heteroptera</taxon>
        <taxon>Panheteroptera</taxon>
        <taxon>Cimicomorpha</taxon>
        <taxon>Miridae</taxon>
        <taxon>Dicyphina</taxon>
        <taxon>Nesidiocoris</taxon>
    </lineage>
</organism>
<proteinExistence type="predicted"/>
<dbReference type="Proteomes" id="UP000479000">
    <property type="component" value="Unassembled WGS sequence"/>
</dbReference>
<evidence type="ECO:0000313" key="2">
    <source>
        <dbReference type="Proteomes" id="UP000479000"/>
    </source>
</evidence>
<dbReference type="AlphaFoldDB" id="A0A6H5HM23"/>
<dbReference type="EMBL" id="CADCXU010033360">
    <property type="protein sequence ID" value="CAB0018858.1"/>
    <property type="molecule type" value="Genomic_DNA"/>
</dbReference>
<feature type="non-terminal residue" evidence="1">
    <location>
        <position position="1"/>
    </location>
</feature>
<reference evidence="1 2" key="1">
    <citation type="submission" date="2020-02" db="EMBL/GenBank/DDBJ databases">
        <authorList>
            <person name="Ferguson B K."/>
        </authorList>
    </citation>
    <scope>NUCLEOTIDE SEQUENCE [LARGE SCALE GENOMIC DNA]</scope>
</reference>
<protein>
    <submittedName>
        <fullName evidence="1">Uncharacterized protein</fullName>
    </submittedName>
</protein>
<evidence type="ECO:0000313" key="1">
    <source>
        <dbReference type="EMBL" id="CAB0018858.1"/>
    </source>
</evidence>
<accession>A0A6H5HM23</accession>
<sequence>NSTVEKPTMQRDENLEILPRIGAPLICSSLPDEIVRASARDLAASLGSIFCTTRIYPLQFHRGKVGSRGTKQD</sequence>